<dbReference type="Proteomes" id="UP000276133">
    <property type="component" value="Unassembled WGS sequence"/>
</dbReference>
<gene>
    <name evidence="1" type="ORF">BpHYR1_041910</name>
</gene>
<sequence length="81" mass="9604">MLIFSSIKIIFLFRKTDSTGIQKATKRQKFSFLRTTPILYNICSLFILKNCFLKFTIKVGLLKQNRSRFSFKMQNFHCIVT</sequence>
<evidence type="ECO:0000313" key="1">
    <source>
        <dbReference type="EMBL" id="RNA29576.1"/>
    </source>
</evidence>
<keyword evidence="2" id="KW-1185">Reference proteome</keyword>
<evidence type="ECO:0000313" key="2">
    <source>
        <dbReference type="Proteomes" id="UP000276133"/>
    </source>
</evidence>
<comment type="caution">
    <text evidence="1">The sequence shown here is derived from an EMBL/GenBank/DDBJ whole genome shotgun (WGS) entry which is preliminary data.</text>
</comment>
<proteinExistence type="predicted"/>
<reference evidence="1 2" key="1">
    <citation type="journal article" date="2018" name="Sci. Rep.">
        <title>Genomic signatures of local adaptation to the degree of environmental predictability in rotifers.</title>
        <authorList>
            <person name="Franch-Gras L."/>
            <person name="Hahn C."/>
            <person name="Garcia-Roger E.M."/>
            <person name="Carmona M.J."/>
            <person name="Serra M."/>
            <person name="Gomez A."/>
        </authorList>
    </citation>
    <scope>NUCLEOTIDE SEQUENCE [LARGE SCALE GENOMIC DNA]</scope>
    <source>
        <strain evidence="1">HYR1</strain>
    </source>
</reference>
<protein>
    <submittedName>
        <fullName evidence="1">Uncharacterized protein</fullName>
    </submittedName>
</protein>
<dbReference type="EMBL" id="REGN01002201">
    <property type="protein sequence ID" value="RNA29576.1"/>
    <property type="molecule type" value="Genomic_DNA"/>
</dbReference>
<organism evidence="1 2">
    <name type="scientific">Brachionus plicatilis</name>
    <name type="common">Marine rotifer</name>
    <name type="synonym">Brachionus muelleri</name>
    <dbReference type="NCBI Taxonomy" id="10195"/>
    <lineage>
        <taxon>Eukaryota</taxon>
        <taxon>Metazoa</taxon>
        <taxon>Spiralia</taxon>
        <taxon>Gnathifera</taxon>
        <taxon>Rotifera</taxon>
        <taxon>Eurotatoria</taxon>
        <taxon>Monogononta</taxon>
        <taxon>Pseudotrocha</taxon>
        <taxon>Ploima</taxon>
        <taxon>Brachionidae</taxon>
        <taxon>Brachionus</taxon>
    </lineage>
</organism>
<dbReference type="AlphaFoldDB" id="A0A3M7S1A9"/>
<name>A0A3M7S1A9_BRAPC</name>
<accession>A0A3M7S1A9</accession>